<protein>
    <recommendedName>
        <fullName evidence="14">Glutathione reductase</fullName>
        <shortName evidence="14">GRase</shortName>
        <ecNumber evidence="14">1.8.1.7</ecNumber>
    </recommendedName>
</protein>
<dbReference type="InterPro" id="IPR012999">
    <property type="entry name" value="Pyr_OxRdtase_I_AS"/>
</dbReference>
<keyword evidence="6 13" id="KW-0560">Oxidoreductase</keyword>
<feature type="disulfide bond" description="Redox-active" evidence="12">
    <location>
        <begin position="42"/>
        <end position="47"/>
    </location>
</feature>
<dbReference type="SUPFAM" id="SSF51905">
    <property type="entry name" value="FAD/NAD(P)-binding domain"/>
    <property type="match status" value="1"/>
</dbReference>
<feature type="binding site" evidence="11">
    <location>
        <begin position="175"/>
        <end position="182"/>
    </location>
    <ligand>
        <name>NAD(+)</name>
        <dbReference type="ChEBI" id="CHEBI:57540"/>
    </ligand>
</feature>
<evidence type="ECO:0000256" key="1">
    <source>
        <dbReference type="ARBA" id="ARBA00007532"/>
    </source>
</evidence>
<dbReference type="EMBL" id="JACHGB010000005">
    <property type="protein sequence ID" value="MBB5272516.1"/>
    <property type="molecule type" value="Genomic_DNA"/>
</dbReference>
<dbReference type="PRINTS" id="PR00368">
    <property type="entry name" value="FADPNR"/>
</dbReference>
<dbReference type="RefSeq" id="WP_183968127.1">
    <property type="nucleotide sequence ID" value="NZ_BAABEW010000022.1"/>
</dbReference>
<name>A0A7W8M8Y7_9BURK</name>
<feature type="binding site" evidence="11">
    <location>
        <position position="262"/>
    </location>
    <ligand>
        <name>NAD(+)</name>
        <dbReference type="ChEBI" id="CHEBI:57540"/>
    </ligand>
</feature>
<dbReference type="PIRSF" id="PIRSF000350">
    <property type="entry name" value="Mercury_reductase_MerA"/>
    <property type="match status" value="1"/>
</dbReference>
<evidence type="ECO:0000256" key="6">
    <source>
        <dbReference type="ARBA" id="ARBA00023002"/>
    </source>
</evidence>
<dbReference type="GO" id="GO:0034599">
    <property type="term" value="P:cellular response to oxidative stress"/>
    <property type="evidence" value="ECO:0007669"/>
    <property type="project" value="TreeGrafter"/>
</dbReference>
<evidence type="ECO:0000259" key="15">
    <source>
        <dbReference type="Pfam" id="PF02852"/>
    </source>
</evidence>
<dbReference type="PRINTS" id="PR00411">
    <property type="entry name" value="PNDRDTASEI"/>
</dbReference>
<dbReference type="InterPro" id="IPR046952">
    <property type="entry name" value="GSHR/TRXR-like"/>
</dbReference>
<dbReference type="PANTHER" id="PTHR42737:SF2">
    <property type="entry name" value="GLUTATHIONE REDUCTASE"/>
    <property type="match status" value="1"/>
</dbReference>
<dbReference type="NCBIfam" id="TIGR01424">
    <property type="entry name" value="gluta_reduc_2"/>
    <property type="match status" value="1"/>
</dbReference>
<dbReference type="AlphaFoldDB" id="A0A7W8M8Y7"/>
<comment type="similarity">
    <text evidence="1 13">Belongs to the class-I pyridine nucleotide-disulfide oxidoreductase family.</text>
</comment>
<dbReference type="Proteomes" id="UP000532440">
    <property type="component" value="Unassembled WGS sequence"/>
</dbReference>
<evidence type="ECO:0000256" key="11">
    <source>
        <dbReference type="PIRSR" id="PIRSR000350-3"/>
    </source>
</evidence>
<feature type="domain" description="Pyridine nucleotide-disulphide oxidoreductase dimerisation" evidence="15">
    <location>
        <begin position="338"/>
        <end position="446"/>
    </location>
</feature>
<feature type="binding site" evidence="11">
    <location>
        <position position="51"/>
    </location>
    <ligand>
        <name>FAD</name>
        <dbReference type="ChEBI" id="CHEBI:57692"/>
    </ligand>
</feature>
<keyword evidence="11" id="KW-0547">Nucleotide-binding</keyword>
<dbReference type="GO" id="GO:0045454">
    <property type="term" value="P:cell redox homeostasis"/>
    <property type="evidence" value="ECO:0007669"/>
    <property type="project" value="InterPro"/>
</dbReference>
<comment type="function">
    <text evidence="14">Catalyzes the reduction of glutathione disulfide (GSSG) to reduced glutathione (GSH).</text>
</comment>
<dbReference type="PROSITE" id="PS00076">
    <property type="entry name" value="PYRIDINE_REDOX_1"/>
    <property type="match status" value="1"/>
</dbReference>
<comment type="caution">
    <text evidence="17">The sequence shown here is derived from an EMBL/GenBank/DDBJ whole genome shotgun (WGS) entry which is preliminary data.</text>
</comment>
<evidence type="ECO:0000256" key="10">
    <source>
        <dbReference type="PIRSR" id="PIRSR000350-2"/>
    </source>
</evidence>
<keyword evidence="7" id="KW-1015">Disulfide bond</keyword>
<dbReference type="GO" id="GO:0006749">
    <property type="term" value="P:glutathione metabolic process"/>
    <property type="evidence" value="ECO:0007669"/>
    <property type="project" value="InterPro"/>
</dbReference>
<evidence type="ECO:0000259" key="16">
    <source>
        <dbReference type="Pfam" id="PF07992"/>
    </source>
</evidence>
<dbReference type="EC" id="1.8.1.7" evidence="14"/>
<feature type="active site" description="Proton acceptor" evidence="10">
    <location>
        <position position="436"/>
    </location>
</feature>
<evidence type="ECO:0000256" key="5">
    <source>
        <dbReference type="ARBA" id="ARBA00022857"/>
    </source>
</evidence>
<dbReference type="Gene3D" id="3.50.50.60">
    <property type="entry name" value="FAD/NAD(P)-binding domain"/>
    <property type="match status" value="2"/>
</dbReference>
<dbReference type="Pfam" id="PF02852">
    <property type="entry name" value="Pyr_redox_dim"/>
    <property type="match status" value="1"/>
</dbReference>
<evidence type="ECO:0000256" key="13">
    <source>
        <dbReference type="RuleBase" id="RU003691"/>
    </source>
</evidence>
<keyword evidence="18" id="KW-1185">Reference proteome</keyword>
<keyword evidence="4 11" id="KW-0274">FAD</keyword>
<keyword evidence="8 13" id="KW-0676">Redox-active center</keyword>
<evidence type="ECO:0000256" key="8">
    <source>
        <dbReference type="ARBA" id="ARBA00023284"/>
    </source>
</evidence>
<evidence type="ECO:0000256" key="14">
    <source>
        <dbReference type="RuleBase" id="RU365040"/>
    </source>
</evidence>
<feature type="binding site" evidence="11">
    <location>
        <position position="303"/>
    </location>
    <ligand>
        <name>FAD</name>
        <dbReference type="ChEBI" id="CHEBI:57692"/>
    </ligand>
</feature>
<keyword evidence="5 14" id="KW-0521">NADP</keyword>
<accession>A0A7W8M8Y7</accession>
<evidence type="ECO:0000256" key="9">
    <source>
        <dbReference type="ARBA" id="ARBA00049142"/>
    </source>
</evidence>
<comment type="subunit">
    <text evidence="2">Homodimer.</text>
</comment>
<dbReference type="Gene3D" id="3.30.390.30">
    <property type="match status" value="1"/>
</dbReference>
<evidence type="ECO:0000256" key="7">
    <source>
        <dbReference type="ARBA" id="ARBA00023157"/>
    </source>
</evidence>
<dbReference type="GO" id="GO:0050660">
    <property type="term" value="F:flavin adenine dinucleotide binding"/>
    <property type="evidence" value="ECO:0007669"/>
    <property type="project" value="InterPro"/>
</dbReference>
<gene>
    <name evidence="17" type="ORF">HNQ70_002539</name>
</gene>
<dbReference type="InterPro" id="IPR016156">
    <property type="entry name" value="FAD/NAD-linked_Rdtase_dimer_sf"/>
</dbReference>
<dbReference type="InterPro" id="IPR023753">
    <property type="entry name" value="FAD/NAD-binding_dom"/>
</dbReference>
<dbReference type="GO" id="GO:0050661">
    <property type="term" value="F:NADP binding"/>
    <property type="evidence" value="ECO:0007669"/>
    <property type="project" value="InterPro"/>
</dbReference>
<organism evidence="17 18">
    <name type="scientific">Quisquiliibacterium transsilvanicum</name>
    <dbReference type="NCBI Taxonomy" id="1549638"/>
    <lineage>
        <taxon>Bacteria</taxon>
        <taxon>Pseudomonadati</taxon>
        <taxon>Pseudomonadota</taxon>
        <taxon>Betaproteobacteria</taxon>
        <taxon>Burkholderiales</taxon>
        <taxon>Burkholderiaceae</taxon>
        <taxon>Quisquiliibacterium</taxon>
    </lineage>
</organism>
<dbReference type="InterPro" id="IPR036188">
    <property type="entry name" value="FAD/NAD-bd_sf"/>
</dbReference>
<evidence type="ECO:0000256" key="3">
    <source>
        <dbReference type="ARBA" id="ARBA00022630"/>
    </source>
</evidence>
<keyword evidence="3 13" id="KW-0285">Flavoprotein</keyword>
<dbReference type="PANTHER" id="PTHR42737">
    <property type="entry name" value="GLUTATHIONE REDUCTASE"/>
    <property type="match status" value="1"/>
</dbReference>
<dbReference type="NCBIfam" id="NF004776">
    <property type="entry name" value="PRK06116.1"/>
    <property type="match status" value="1"/>
</dbReference>
<evidence type="ECO:0000313" key="18">
    <source>
        <dbReference type="Proteomes" id="UP000532440"/>
    </source>
</evidence>
<evidence type="ECO:0000256" key="2">
    <source>
        <dbReference type="ARBA" id="ARBA00011738"/>
    </source>
</evidence>
<dbReference type="InterPro" id="IPR001100">
    <property type="entry name" value="Pyr_nuc-diS_OxRdtase"/>
</dbReference>
<keyword evidence="11" id="KW-0520">NAD</keyword>
<comment type="cofactor">
    <cofactor evidence="11">
        <name>FAD</name>
        <dbReference type="ChEBI" id="CHEBI:57692"/>
    </cofactor>
    <text evidence="11">Binds 1 FAD per subunit.</text>
</comment>
<comment type="catalytic activity">
    <reaction evidence="9 14">
        <text>2 glutathione + NADP(+) = glutathione disulfide + NADPH + H(+)</text>
        <dbReference type="Rhea" id="RHEA:11740"/>
        <dbReference type="ChEBI" id="CHEBI:15378"/>
        <dbReference type="ChEBI" id="CHEBI:57783"/>
        <dbReference type="ChEBI" id="CHEBI:57925"/>
        <dbReference type="ChEBI" id="CHEBI:58297"/>
        <dbReference type="ChEBI" id="CHEBI:58349"/>
        <dbReference type="EC" id="1.8.1.7"/>
    </reaction>
</comment>
<evidence type="ECO:0000313" key="17">
    <source>
        <dbReference type="EMBL" id="MBB5272516.1"/>
    </source>
</evidence>
<dbReference type="Pfam" id="PF07992">
    <property type="entry name" value="Pyr_redox_2"/>
    <property type="match status" value="1"/>
</dbReference>
<dbReference type="SUPFAM" id="SSF55424">
    <property type="entry name" value="FAD/NAD-linked reductases, dimerisation (C-terminal) domain"/>
    <property type="match status" value="1"/>
</dbReference>
<evidence type="ECO:0000256" key="12">
    <source>
        <dbReference type="PIRSR" id="PIRSR000350-4"/>
    </source>
</evidence>
<proteinExistence type="inferred from homology"/>
<evidence type="ECO:0000256" key="4">
    <source>
        <dbReference type="ARBA" id="ARBA00022827"/>
    </source>
</evidence>
<sequence>MSETCDLFVIGGGSGGVRAARIAAGHGARVVLAEEYRYGGTCVIRGCVPKKLLVLASRLADEFDRASAYGWTLAGVSFDWSALRAAKDREIGRLEEIYRTNLVNAGVRVVESRAVLEGPGTVRLLSTGEKVRAQRILIATGGTPMRPPIPGADLAITSNEIFDLPELPRRMVIEGGGFIAVEFACLLQRLGVSVTLVYRGELILRGFDEDLRRHLAGAMREAGIEIRTKQTIASIARAGAGYRLEMDGGEAIDTDLVMLATGRVPNVQGLGLEHAGVELDERGAIRVGDDSRTSAPSVWAVGDVTGRVALTPVAIREGHAFADTEFGGKPWSCDHRDVPVAVFSTPEIGAVGLTETQARARHANVDVYRSTFRPMSNVLAERPERMLMKLIVERDTDRVLGVHLCGPDAAEMIQLAAIPLKMGATKRQFDQTVAVHPSAAEELVTMRTPV</sequence>
<dbReference type="InterPro" id="IPR006324">
    <property type="entry name" value="GSHR"/>
</dbReference>
<dbReference type="GO" id="GO:0004362">
    <property type="term" value="F:glutathione-disulfide reductase (NADPH) activity"/>
    <property type="evidence" value="ECO:0007669"/>
    <property type="project" value="UniProtKB-EC"/>
</dbReference>
<reference evidence="17 18" key="1">
    <citation type="submission" date="2020-08" db="EMBL/GenBank/DDBJ databases">
        <title>Genomic Encyclopedia of Type Strains, Phase IV (KMG-IV): sequencing the most valuable type-strain genomes for metagenomic binning, comparative biology and taxonomic classification.</title>
        <authorList>
            <person name="Goeker M."/>
        </authorList>
    </citation>
    <scope>NUCLEOTIDE SEQUENCE [LARGE SCALE GENOMIC DNA]</scope>
    <source>
        <strain evidence="17 18">DSM 29781</strain>
    </source>
</reference>
<feature type="domain" description="FAD/NAD(P)-binding" evidence="16">
    <location>
        <begin position="6"/>
        <end position="318"/>
    </location>
</feature>
<dbReference type="InterPro" id="IPR004099">
    <property type="entry name" value="Pyr_nucl-diS_OxRdtase_dimer"/>
</dbReference>
<dbReference type="GO" id="GO:0005829">
    <property type="term" value="C:cytosol"/>
    <property type="evidence" value="ECO:0007669"/>
    <property type="project" value="TreeGrafter"/>
</dbReference>